<dbReference type="PANTHER" id="PTHR13068">
    <property type="entry name" value="CGI-12 PROTEIN-RELATED"/>
    <property type="match status" value="1"/>
</dbReference>
<comment type="caution">
    <text evidence="4">The sequence shown here is derived from an EMBL/GenBank/DDBJ whole genome shotgun (WGS) entry which is preliminary data.</text>
</comment>
<dbReference type="Gene3D" id="1.25.70.10">
    <property type="entry name" value="Transcription termination factor 3, mitochondrial"/>
    <property type="match status" value="1"/>
</dbReference>
<accession>A0A0K9P9X6</accession>
<dbReference type="AlphaFoldDB" id="A0A0K9P9X6"/>
<dbReference type="GO" id="GO:0009507">
    <property type="term" value="C:chloroplast"/>
    <property type="evidence" value="ECO:0000318"/>
    <property type="project" value="GO_Central"/>
</dbReference>
<dbReference type="EMBL" id="LFYR01001077">
    <property type="protein sequence ID" value="KMZ64985.1"/>
    <property type="molecule type" value="Genomic_DNA"/>
</dbReference>
<keyword evidence="2" id="KW-0805">Transcription regulation</keyword>
<dbReference type="InterPro" id="IPR003690">
    <property type="entry name" value="MTERF"/>
</dbReference>
<dbReference type="OrthoDB" id="637682at2759"/>
<dbReference type="Proteomes" id="UP000036987">
    <property type="component" value="Unassembled WGS sequence"/>
</dbReference>
<dbReference type="Pfam" id="PF02536">
    <property type="entry name" value="mTERF"/>
    <property type="match status" value="1"/>
</dbReference>
<reference evidence="5" key="1">
    <citation type="journal article" date="2016" name="Nature">
        <title>The genome of the seagrass Zostera marina reveals angiosperm adaptation to the sea.</title>
        <authorList>
            <person name="Olsen J.L."/>
            <person name="Rouze P."/>
            <person name="Verhelst B."/>
            <person name="Lin Y.-C."/>
            <person name="Bayer T."/>
            <person name="Collen J."/>
            <person name="Dattolo E."/>
            <person name="De Paoli E."/>
            <person name="Dittami S."/>
            <person name="Maumus F."/>
            <person name="Michel G."/>
            <person name="Kersting A."/>
            <person name="Lauritano C."/>
            <person name="Lohaus R."/>
            <person name="Toepel M."/>
            <person name="Tonon T."/>
            <person name="Vanneste K."/>
            <person name="Amirebrahimi M."/>
            <person name="Brakel J."/>
            <person name="Bostroem C."/>
            <person name="Chovatia M."/>
            <person name="Grimwood J."/>
            <person name="Jenkins J.W."/>
            <person name="Jueterbock A."/>
            <person name="Mraz A."/>
            <person name="Stam W.T."/>
            <person name="Tice H."/>
            <person name="Bornberg-Bauer E."/>
            <person name="Green P.J."/>
            <person name="Pearson G.A."/>
            <person name="Procaccini G."/>
            <person name="Duarte C.M."/>
            <person name="Schmutz J."/>
            <person name="Reusch T.B.H."/>
            <person name="Van de Peer Y."/>
        </authorList>
    </citation>
    <scope>NUCLEOTIDE SEQUENCE [LARGE SCALE GENOMIC DNA]</scope>
    <source>
        <strain evidence="5">cv. Finnish</strain>
    </source>
</reference>
<evidence type="ECO:0000256" key="1">
    <source>
        <dbReference type="ARBA" id="ARBA00007692"/>
    </source>
</evidence>
<organism evidence="4 5">
    <name type="scientific">Zostera marina</name>
    <name type="common">Eelgrass</name>
    <dbReference type="NCBI Taxonomy" id="29655"/>
    <lineage>
        <taxon>Eukaryota</taxon>
        <taxon>Viridiplantae</taxon>
        <taxon>Streptophyta</taxon>
        <taxon>Embryophyta</taxon>
        <taxon>Tracheophyta</taxon>
        <taxon>Spermatophyta</taxon>
        <taxon>Magnoliopsida</taxon>
        <taxon>Liliopsida</taxon>
        <taxon>Zosteraceae</taxon>
        <taxon>Zostera</taxon>
    </lineage>
</organism>
<keyword evidence="5" id="KW-1185">Reference proteome</keyword>
<dbReference type="OMA" id="WSENHIG"/>
<evidence type="ECO:0000256" key="2">
    <source>
        <dbReference type="ARBA" id="ARBA00022472"/>
    </source>
</evidence>
<dbReference type="PANTHER" id="PTHR13068:SF236">
    <property type="entry name" value="OS02G0749800 PROTEIN"/>
    <property type="match status" value="1"/>
</dbReference>
<evidence type="ECO:0000313" key="5">
    <source>
        <dbReference type="Proteomes" id="UP000036987"/>
    </source>
</evidence>
<protein>
    <submittedName>
        <fullName evidence="4">Uncharacterized protein</fullName>
    </submittedName>
</protein>
<dbReference type="GO" id="GO:0003676">
    <property type="term" value="F:nucleic acid binding"/>
    <property type="evidence" value="ECO:0007669"/>
    <property type="project" value="InterPro"/>
</dbReference>
<dbReference type="GO" id="GO:0009658">
    <property type="term" value="P:chloroplast organization"/>
    <property type="evidence" value="ECO:0000318"/>
    <property type="project" value="GO_Central"/>
</dbReference>
<dbReference type="InterPro" id="IPR038538">
    <property type="entry name" value="MTERF_sf"/>
</dbReference>
<evidence type="ECO:0000256" key="3">
    <source>
        <dbReference type="ARBA" id="ARBA00022946"/>
    </source>
</evidence>
<gene>
    <name evidence="4" type="ORF">ZOSMA_33G00130</name>
</gene>
<keyword evidence="3" id="KW-0809">Transit peptide</keyword>
<proteinExistence type="inferred from homology"/>
<keyword evidence="2" id="KW-0806">Transcription termination</keyword>
<dbReference type="GO" id="GO:0006353">
    <property type="term" value="P:DNA-templated transcription termination"/>
    <property type="evidence" value="ECO:0007669"/>
    <property type="project" value="UniProtKB-KW"/>
</dbReference>
<evidence type="ECO:0000313" key="4">
    <source>
        <dbReference type="EMBL" id="KMZ64985.1"/>
    </source>
</evidence>
<sequence>MYTSFPRSMSRNHESFAKGVEKTIGLGIEPGNVSSFANTVGVLSYMTLSTWERKMMLYKSLGLSHEEALTMFKNQPSCFALSDKRTKIKMDFFTQKLGISPSRLVSYPNIFLLSLEKRIFPRCCVLKLLITKGFIQTILLYHFRMTAQNFFHTFVEEYKDRVPEIVDAYNGKFEFEGLKLTNVLE</sequence>
<comment type="similarity">
    <text evidence="1">Belongs to the mTERF family.</text>
</comment>
<keyword evidence="2" id="KW-0804">Transcription</keyword>
<name>A0A0K9P9X6_ZOSMR</name>
<dbReference type="SMART" id="SM00733">
    <property type="entry name" value="Mterf"/>
    <property type="match status" value="2"/>
</dbReference>